<protein>
    <submittedName>
        <fullName evidence="1">Uncharacterized protein</fullName>
    </submittedName>
</protein>
<keyword evidence="2" id="KW-1185">Reference proteome</keyword>
<evidence type="ECO:0000313" key="2">
    <source>
        <dbReference type="Proteomes" id="UP001066276"/>
    </source>
</evidence>
<organism evidence="1 2">
    <name type="scientific">Pleurodeles waltl</name>
    <name type="common">Iberian ribbed newt</name>
    <dbReference type="NCBI Taxonomy" id="8319"/>
    <lineage>
        <taxon>Eukaryota</taxon>
        <taxon>Metazoa</taxon>
        <taxon>Chordata</taxon>
        <taxon>Craniata</taxon>
        <taxon>Vertebrata</taxon>
        <taxon>Euteleostomi</taxon>
        <taxon>Amphibia</taxon>
        <taxon>Batrachia</taxon>
        <taxon>Caudata</taxon>
        <taxon>Salamandroidea</taxon>
        <taxon>Salamandridae</taxon>
        <taxon>Pleurodelinae</taxon>
        <taxon>Pleurodeles</taxon>
    </lineage>
</organism>
<accession>A0AAV7PFQ1</accession>
<dbReference type="Proteomes" id="UP001066276">
    <property type="component" value="Chromosome 7"/>
</dbReference>
<evidence type="ECO:0000313" key="1">
    <source>
        <dbReference type="EMBL" id="KAJ1126009.1"/>
    </source>
</evidence>
<comment type="caution">
    <text evidence="1">The sequence shown here is derived from an EMBL/GenBank/DDBJ whole genome shotgun (WGS) entry which is preliminary data.</text>
</comment>
<sequence>MPPKSVKPVYVKTDARLPAGMVHVTGDRGSIGMRNPEANQWKKEEAASEVSQLMDVKERVTAQSDTPAAYNC</sequence>
<dbReference type="AlphaFoldDB" id="A0AAV7PFQ1"/>
<reference evidence="1" key="1">
    <citation type="journal article" date="2022" name="bioRxiv">
        <title>Sequencing and chromosome-scale assembly of the giantPleurodeles waltlgenome.</title>
        <authorList>
            <person name="Brown T."/>
            <person name="Elewa A."/>
            <person name="Iarovenko S."/>
            <person name="Subramanian E."/>
            <person name="Araus A.J."/>
            <person name="Petzold A."/>
            <person name="Susuki M."/>
            <person name="Suzuki K.-i.T."/>
            <person name="Hayashi T."/>
            <person name="Toyoda A."/>
            <person name="Oliveira C."/>
            <person name="Osipova E."/>
            <person name="Leigh N.D."/>
            <person name="Simon A."/>
            <person name="Yun M.H."/>
        </authorList>
    </citation>
    <scope>NUCLEOTIDE SEQUENCE</scope>
    <source>
        <strain evidence="1">20211129_DDA</strain>
        <tissue evidence="1">Liver</tissue>
    </source>
</reference>
<name>A0AAV7PFQ1_PLEWA</name>
<proteinExistence type="predicted"/>
<dbReference type="EMBL" id="JANPWB010000011">
    <property type="protein sequence ID" value="KAJ1126009.1"/>
    <property type="molecule type" value="Genomic_DNA"/>
</dbReference>
<gene>
    <name evidence="1" type="ORF">NDU88_004422</name>
</gene>